<protein>
    <recommendedName>
        <fullName evidence="4">DUF4181 domain-containing protein</fullName>
    </recommendedName>
</protein>
<keyword evidence="1" id="KW-0472">Membrane</keyword>
<gene>
    <name evidence="2" type="ORF">BCM40_00655</name>
</gene>
<dbReference type="STRING" id="414778.BCM40_00655"/>
<organism evidence="2 3">
    <name type="scientific">Planococcus donghaensis</name>
    <dbReference type="NCBI Taxonomy" id="414778"/>
    <lineage>
        <taxon>Bacteria</taxon>
        <taxon>Bacillati</taxon>
        <taxon>Bacillota</taxon>
        <taxon>Bacilli</taxon>
        <taxon>Bacillales</taxon>
        <taxon>Caryophanaceae</taxon>
        <taxon>Planococcus</taxon>
    </lineage>
</organism>
<name>A0A1C7ED24_9BACL</name>
<feature type="transmembrane region" description="Helical" evidence="1">
    <location>
        <begin position="99"/>
        <end position="119"/>
    </location>
</feature>
<keyword evidence="3" id="KW-1185">Reference proteome</keyword>
<proteinExistence type="predicted"/>
<evidence type="ECO:0008006" key="4">
    <source>
        <dbReference type="Google" id="ProtNLM"/>
    </source>
</evidence>
<reference evidence="2" key="1">
    <citation type="submission" date="2016-10" db="EMBL/GenBank/DDBJ databases">
        <authorList>
            <person name="See-Too W.S."/>
        </authorList>
    </citation>
    <scope>NUCLEOTIDE SEQUENCE</scope>
    <source>
        <strain evidence="2">DSM 22276</strain>
    </source>
</reference>
<keyword evidence="1" id="KW-0812">Transmembrane</keyword>
<dbReference type="AlphaFoldDB" id="A0A1C7ED24"/>
<evidence type="ECO:0000313" key="3">
    <source>
        <dbReference type="Proteomes" id="UP000092495"/>
    </source>
</evidence>
<evidence type="ECO:0000313" key="2">
    <source>
        <dbReference type="EMBL" id="ANU21933.1"/>
    </source>
</evidence>
<accession>A0A1C7ED24</accession>
<dbReference type="KEGG" id="pdg:BCM40_00655"/>
<sequence>MDLDVMRVKDSILMLVGDGISESEMAFRFILFIGGSIVSIFLVDMLLRKILGVEKKKSVKDSHFNDLHKKWDEIVSTGSGIAVLILTLIIIGLDFTVNEYLFILIAIITIIPILVQVGFEKKYAKNPNEYLLTILGMAITVVIMGTLLFILSPGF</sequence>
<feature type="transmembrane region" description="Helical" evidence="1">
    <location>
        <begin position="25"/>
        <end position="47"/>
    </location>
</feature>
<feature type="transmembrane region" description="Helical" evidence="1">
    <location>
        <begin position="131"/>
        <end position="151"/>
    </location>
</feature>
<dbReference type="OrthoDB" id="2428213at2"/>
<evidence type="ECO:0000256" key="1">
    <source>
        <dbReference type="SAM" id="Phobius"/>
    </source>
</evidence>
<dbReference type="Pfam" id="PF13789">
    <property type="entry name" value="DUF4181"/>
    <property type="match status" value="1"/>
</dbReference>
<keyword evidence="1" id="KW-1133">Transmembrane helix</keyword>
<dbReference type="Proteomes" id="UP000092495">
    <property type="component" value="Chromosome"/>
</dbReference>
<feature type="transmembrane region" description="Helical" evidence="1">
    <location>
        <begin position="74"/>
        <end position="93"/>
    </location>
</feature>
<dbReference type="RefSeq" id="WP_065525068.1">
    <property type="nucleotide sequence ID" value="NZ_CP016543.2"/>
</dbReference>
<dbReference type="InterPro" id="IPR025441">
    <property type="entry name" value="DUF4181"/>
</dbReference>
<dbReference type="EMBL" id="CP016543">
    <property type="protein sequence ID" value="ANU21933.1"/>
    <property type="molecule type" value="Genomic_DNA"/>
</dbReference>